<comment type="caution">
    <text evidence="5">The sequence shown here is derived from an EMBL/GenBank/DDBJ whole genome shotgun (WGS) entry which is preliminary data.</text>
</comment>
<sequence length="581" mass="62590">MNRKVKQFRWASKGLLLMLCIGAVSAEGTASALSAPAPLTPPVQEMSRFDSLATPAFDFAAWSRSPIWYETIDWAGTGVSGSVDGRAAQAQFRYPAGLLAGKNGVLLIADTYNHLIRQADAGGQVSTLAGQVRFAAETREPNGSWADGKGTEARFNEPMGMAEDRYGNLYIADAANHVIRKLDKSGRVTTVAGSGLAGWKDGTGSEARFNEPRDVAVAEDGSLYVADALNHVIRRIDANGRVTTLNARSKRIVEYAPGAVAAGGDYADGKLAESKFNEPSSLALTPSGELVVSDSGNQRLRLVNLKQKRVTTLAGAGSVASYSGKFPDTHLYAAGGYRDGKASEALFNGPAGIAVTAEGGIVVADRWNHAIRYLYDGKVYTLSGGGRTGHQNGWAEQATFREPMDVAVLSNGTIAVADGFNNSIRLIRRYTLPEEVRSPAAASPSAQDAVNTVHNDRRVETPVPAVIRNNRAFLPLESWKEMLGYGVEELESDRVRVTFGSSVLILERDVPQVQIAVNGTKRTQTLSAEEAPFRQDGQWLIPARLLDQFGLHVSWVPELRTLILRDTVFERQDVSEEAAGR</sequence>
<dbReference type="PANTHER" id="PTHR13833:SF71">
    <property type="entry name" value="NHL DOMAIN-CONTAINING PROTEIN"/>
    <property type="match status" value="1"/>
</dbReference>
<evidence type="ECO:0000256" key="2">
    <source>
        <dbReference type="PROSITE-ProRule" id="PRU00504"/>
    </source>
</evidence>
<accession>A0ABT4FS88</accession>
<evidence type="ECO:0000256" key="1">
    <source>
        <dbReference type="ARBA" id="ARBA00022737"/>
    </source>
</evidence>
<evidence type="ECO:0000259" key="4">
    <source>
        <dbReference type="Pfam" id="PF07833"/>
    </source>
</evidence>
<evidence type="ECO:0000313" key="5">
    <source>
        <dbReference type="EMBL" id="MCY9606375.1"/>
    </source>
</evidence>
<dbReference type="InterPro" id="IPR012854">
    <property type="entry name" value="Cu_amine_oxidase-like_N"/>
</dbReference>
<dbReference type="InterPro" id="IPR001258">
    <property type="entry name" value="NHL_repeat"/>
</dbReference>
<keyword evidence="3" id="KW-0732">Signal</keyword>
<dbReference type="SUPFAM" id="SSF101898">
    <property type="entry name" value="NHL repeat"/>
    <property type="match status" value="1"/>
</dbReference>
<keyword evidence="1" id="KW-0677">Repeat</keyword>
<organism evidence="5 6">
    <name type="scientific">Paenibacillus thiaminolyticus</name>
    <name type="common">Bacillus thiaminolyticus</name>
    <dbReference type="NCBI Taxonomy" id="49283"/>
    <lineage>
        <taxon>Bacteria</taxon>
        <taxon>Bacillati</taxon>
        <taxon>Bacillota</taxon>
        <taxon>Bacilli</taxon>
        <taxon>Bacillales</taxon>
        <taxon>Paenibacillaceae</taxon>
        <taxon>Paenibacillus</taxon>
    </lineage>
</organism>
<dbReference type="InterPro" id="IPR011042">
    <property type="entry name" value="6-blade_b-propeller_TolB-like"/>
</dbReference>
<feature type="repeat" description="NHL" evidence="2">
    <location>
        <begin position="347"/>
        <end position="378"/>
    </location>
</feature>
<evidence type="ECO:0000313" key="6">
    <source>
        <dbReference type="Proteomes" id="UP001209276"/>
    </source>
</evidence>
<dbReference type="Gene3D" id="2.120.10.30">
    <property type="entry name" value="TolB, C-terminal domain"/>
    <property type="match status" value="4"/>
</dbReference>
<proteinExistence type="predicted"/>
<dbReference type="RefSeq" id="WP_244194417.1">
    <property type="nucleotide sequence ID" value="NZ_CABMNB010000047.1"/>
</dbReference>
<dbReference type="Pfam" id="PF01436">
    <property type="entry name" value="NHL"/>
    <property type="match status" value="2"/>
</dbReference>
<feature type="chain" id="PRO_5047412118" evidence="3">
    <location>
        <begin position="27"/>
        <end position="581"/>
    </location>
</feature>
<keyword evidence="6" id="KW-1185">Reference proteome</keyword>
<reference evidence="5 6" key="1">
    <citation type="submission" date="2022-05" db="EMBL/GenBank/DDBJ databases">
        <title>Genome Sequencing of Bee-Associated Microbes.</title>
        <authorList>
            <person name="Dunlap C."/>
        </authorList>
    </citation>
    <scope>NUCLEOTIDE SEQUENCE [LARGE SCALE GENOMIC DNA]</scope>
    <source>
        <strain evidence="5 6">NRRL B-14613</strain>
    </source>
</reference>
<dbReference type="EMBL" id="JAMDMM010000010">
    <property type="protein sequence ID" value="MCY9606375.1"/>
    <property type="molecule type" value="Genomic_DNA"/>
</dbReference>
<dbReference type="Proteomes" id="UP001209276">
    <property type="component" value="Unassembled WGS sequence"/>
</dbReference>
<protein>
    <submittedName>
        <fullName evidence="5">Copper amine oxidase</fullName>
    </submittedName>
</protein>
<dbReference type="PANTHER" id="PTHR13833">
    <property type="match status" value="1"/>
</dbReference>
<name>A0ABT4FS88_PANTH</name>
<dbReference type="PROSITE" id="PS51125">
    <property type="entry name" value="NHL"/>
    <property type="match status" value="1"/>
</dbReference>
<feature type="domain" description="Copper amine oxidase-like N-terminal" evidence="4">
    <location>
        <begin position="455"/>
        <end position="563"/>
    </location>
</feature>
<dbReference type="GeneID" id="76995930"/>
<evidence type="ECO:0000256" key="3">
    <source>
        <dbReference type="SAM" id="SignalP"/>
    </source>
</evidence>
<gene>
    <name evidence="5" type="ORF">M5W83_04275</name>
</gene>
<dbReference type="Pfam" id="PF07833">
    <property type="entry name" value="Cu_amine_oxidN1"/>
    <property type="match status" value="1"/>
</dbReference>
<feature type="signal peptide" evidence="3">
    <location>
        <begin position="1"/>
        <end position="26"/>
    </location>
</feature>